<sequence length="436" mass="47730">MLQYLKLAVVDDFIDWLAANLDQPLFAHAYVDRRHGPRTFTGLPDALSQYFWKHNGALGAPGGTCLTSSNAVLNALRQALNTGMKNSNDAATLSASIEVMAWGGVRAGNARWLTINTAKLVSILSSTTAALASQNLAHGLLATRGQMRFNAGMTKVYSLLVDDFIIYDSRVAAALDWIVVKYCQARQLPAVPAELAFPWAPAKEAANAKAPKNRDPRQHNYYFPRLAAGEPHAVWNLKASGILAEVLRRAPFSTFNTASTIPALRRLEAALFMIGYDLPHGRSSEVAVSPREIDDEEDWTECFTAARGRMFHYRIQTDGIYLQDGRVYPAEVINSMLNILRSQFKSGHFPLANSATDVRSGNSKPGVGSAYFQATADKGNPPDSSALVAVLHDLGALNHTAGRRDPWSINDSEFAHQSKMDVSVLFTRQLELNDAL</sequence>
<accession>A0A370SDX3</accession>
<proteinExistence type="predicted"/>
<evidence type="ECO:0000313" key="2">
    <source>
        <dbReference type="Proteomes" id="UP000255365"/>
    </source>
</evidence>
<organism evidence="1 2">
    <name type="scientific">Pseudomonas jessenii</name>
    <dbReference type="NCBI Taxonomy" id="77298"/>
    <lineage>
        <taxon>Bacteria</taxon>
        <taxon>Pseudomonadati</taxon>
        <taxon>Pseudomonadota</taxon>
        <taxon>Gammaproteobacteria</taxon>
        <taxon>Pseudomonadales</taxon>
        <taxon>Pseudomonadaceae</taxon>
        <taxon>Pseudomonas</taxon>
    </lineage>
</organism>
<dbReference type="AlphaFoldDB" id="A0A370SDX3"/>
<name>A0A370SDX3_PSEJE</name>
<reference evidence="1 2" key="1">
    <citation type="submission" date="2018-07" db="EMBL/GenBank/DDBJ databases">
        <title>Genome sequencing of rice bacterial endophytes.</title>
        <authorList>
            <person name="Venturi V."/>
        </authorList>
    </citation>
    <scope>NUCLEOTIDE SEQUENCE [LARGE SCALE GENOMIC DNA]</scope>
    <source>
        <strain evidence="1 2">E2333</strain>
    </source>
</reference>
<comment type="caution">
    <text evidence="1">The sequence shown here is derived from an EMBL/GenBank/DDBJ whole genome shotgun (WGS) entry which is preliminary data.</text>
</comment>
<evidence type="ECO:0000313" key="1">
    <source>
        <dbReference type="EMBL" id="RDL17948.1"/>
    </source>
</evidence>
<dbReference type="RefSeq" id="WP_052906093.1">
    <property type="nucleotide sequence ID" value="NZ_QRAV01000010.1"/>
</dbReference>
<protein>
    <submittedName>
        <fullName evidence="1">Uncharacterized protein</fullName>
    </submittedName>
</protein>
<dbReference type="EMBL" id="QRAV01000010">
    <property type="protein sequence ID" value="RDL17948.1"/>
    <property type="molecule type" value="Genomic_DNA"/>
</dbReference>
<dbReference type="Proteomes" id="UP000255365">
    <property type="component" value="Unassembled WGS sequence"/>
</dbReference>
<gene>
    <name evidence="1" type="ORF">DEU51_11017</name>
</gene>